<comment type="caution">
    <text evidence="11">The sequence shown here is derived from an EMBL/GenBank/DDBJ whole genome shotgun (WGS) entry which is preliminary data.</text>
</comment>
<protein>
    <recommendedName>
        <fullName evidence="10">Hexosyltransferase</fullName>
        <ecNumber evidence="10">2.4.1.-</ecNumber>
    </recommendedName>
</protein>
<evidence type="ECO:0000313" key="12">
    <source>
        <dbReference type="Proteomes" id="UP001208570"/>
    </source>
</evidence>
<evidence type="ECO:0000256" key="5">
    <source>
        <dbReference type="ARBA" id="ARBA00022692"/>
    </source>
</evidence>
<comment type="similarity">
    <text evidence="2 10">Belongs to the glycosyltransferase 31 family.</text>
</comment>
<dbReference type="Gene3D" id="3.90.550.50">
    <property type="match status" value="1"/>
</dbReference>
<evidence type="ECO:0000313" key="11">
    <source>
        <dbReference type="EMBL" id="KAK2147852.1"/>
    </source>
</evidence>
<dbReference type="GO" id="GO:0006493">
    <property type="term" value="P:protein O-linked glycosylation"/>
    <property type="evidence" value="ECO:0007669"/>
    <property type="project" value="TreeGrafter"/>
</dbReference>
<dbReference type="EC" id="2.4.1.-" evidence="10"/>
<dbReference type="PANTHER" id="PTHR11214:SF3">
    <property type="entry name" value="BETA-1,3-GALACTOSYLTRANSFERASE 6"/>
    <property type="match status" value="1"/>
</dbReference>
<comment type="subcellular location">
    <subcellularLocation>
        <location evidence="1 10">Golgi apparatus membrane</location>
        <topology evidence="1 10">Single-pass type II membrane protein</topology>
    </subcellularLocation>
</comment>
<evidence type="ECO:0000256" key="10">
    <source>
        <dbReference type="RuleBase" id="RU363063"/>
    </source>
</evidence>
<reference evidence="11" key="1">
    <citation type="journal article" date="2023" name="Mol. Biol. Evol.">
        <title>Third-Generation Sequencing Reveals the Adaptive Role of the Epigenome in Three Deep-Sea Polychaetes.</title>
        <authorList>
            <person name="Perez M."/>
            <person name="Aroh O."/>
            <person name="Sun Y."/>
            <person name="Lan Y."/>
            <person name="Juniper S.K."/>
            <person name="Young C.R."/>
            <person name="Angers B."/>
            <person name="Qian P.Y."/>
        </authorList>
    </citation>
    <scope>NUCLEOTIDE SEQUENCE</scope>
    <source>
        <strain evidence="11">P08H-3</strain>
    </source>
</reference>
<feature type="transmembrane region" description="Helical" evidence="10">
    <location>
        <begin position="12"/>
        <end position="34"/>
    </location>
</feature>
<keyword evidence="8 10" id="KW-0333">Golgi apparatus</keyword>
<dbReference type="Proteomes" id="UP001208570">
    <property type="component" value="Unassembled WGS sequence"/>
</dbReference>
<name>A0AAD9J735_9ANNE</name>
<dbReference type="EMBL" id="JAODUP010000533">
    <property type="protein sequence ID" value="KAK2147852.1"/>
    <property type="molecule type" value="Genomic_DNA"/>
</dbReference>
<keyword evidence="4" id="KW-0808">Transferase</keyword>
<sequence>MSSLSQDRRLGSRLWSALIVIGIGLYYILLSWLYSIEGENIQTVGRTREYQNASIEPTSGLSQDTINTAFTHQLTSTNHTHSETHRISNASQSTVSHYIYEPTVHCSDGKTYLIYVYSGRNRTDRRQLIRNTWGRLDQYRDLSINLQLFFVLGSSGDEPTKSKNSTNQDIILEKEAVHYGDILMCDAIDSYKNLTLKGLAALKWINSSCDRTTLEFIFKTDDDVYVSLWNVLDLAAKAIQTGSHFLCVNNPNGAVIRRGKWGVSKDQLAEERYPEYCLGGGYGMTLRGFDLLMNSVDKVPIFPIEDAFFTSLAIRWAYPQTNLRYYNISYSRARMLYSESKIDKLIMNRSGSLQTFILGHPIPTNMWLKLHDALESDRRVPDV</sequence>
<keyword evidence="12" id="KW-1185">Reference proteome</keyword>
<organism evidence="11 12">
    <name type="scientific">Paralvinella palmiformis</name>
    <dbReference type="NCBI Taxonomy" id="53620"/>
    <lineage>
        <taxon>Eukaryota</taxon>
        <taxon>Metazoa</taxon>
        <taxon>Spiralia</taxon>
        <taxon>Lophotrochozoa</taxon>
        <taxon>Annelida</taxon>
        <taxon>Polychaeta</taxon>
        <taxon>Sedentaria</taxon>
        <taxon>Canalipalpata</taxon>
        <taxon>Terebellida</taxon>
        <taxon>Terebelliformia</taxon>
        <taxon>Alvinellidae</taxon>
        <taxon>Paralvinella</taxon>
    </lineage>
</organism>
<dbReference type="GO" id="GO:0000139">
    <property type="term" value="C:Golgi membrane"/>
    <property type="evidence" value="ECO:0007669"/>
    <property type="project" value="UniProtKB-SubCell"/>
</dbReference>
<dbReference type="AlphaFoldDB" id="A0AAD9J735"/>
<evidence type="ECO:0000256" key="6">
    <source>
        <dbReference type="ARBA" id="ARBA00022968"/>
    </source>
</evidence>
<evidence type="ECO:0000256" key="7">
    <source>
        <dbReference type="ARBA" id="ARBA00022989"/>
    </source>
</evidence>
<evidence type="ECO:0000256" key="4">
    <source>
        <dbReference type="ARBA" id="ARBA00022679"/>
    </source>
</evidence>
<keyword evidence="6 10" id="KW-0735">Signal-anchor</keyword>
<keyword evidence="3 10" id="KW-0328">Glycosyltransferase</keyword>
<keyword evidence="5 10" id="KW-0812">Transmembrane</keyword>
<gene>
    <name evidence="11" type="ORF">LSH36_534g00011</name>
</gene>
<keyword evidence="7 10" id="KW-1133">Transmembrane helix</keyword>
<proteinExistence type="inferred from homology"/>
<evidence type="ECO:0000256" key="3">
    <source>
        <dbReference type="ARBA" id="ARBA00022676"/>
    </source>
</evidence>
<evidence type="ECO:0000256" key="9">
    <source>
        <dbReference type="ARBA" id="ARBA00023136"/>
    </source>
</evidence>
<evidence type="ECO:0000256" key="8">
    <source>
        <dbReference type="ARBA" id="ARBA00023034"/>
    </source>
</evidence>
<dbReference type="InterPro" id="IPR002659">
    <property type="entry name" value="Glyco_trans_31"/>
</dbReference>
<dbReference type="GO" id="GO:0016758">
    <property type="term" value="F:hexosyltransferase activity"/>
    <property type="evidence" value="ECO:0007669"/>
    <property type="project" value="InterPro"/>
</dbReference>
<accession>A0AAD9J735</accession>
<evidence type="ECO:0000256" key="1">
    <source>
        <dbReference type="ARBA" id="ARBA00004323"/>
    </source>
</evidence>
<keyword evidence="9 10" id="KW-0472">Membrane</keyword>
<evidence type="ECO:0000256" key="2">
    <source>
        <dbReference type="ARBA" id="ARBA00008661"/>
    </source>
</evidence>
<dbReference type="Pfam" id="PF01762">
    <property type="entry name" value="Galactosyl_T"/>
    <property type="match status" value="1"/>
</dbReference>
<dbReference type="PANTHER" id="PTHR11214">
    <property type="entry name" value="BETA-1,3-N-ACETYLGLUCOSAMINYLTRANSFERASE"/>
    <property type="match status" value="1"/>
</dbReference>